<comment type="catalytic activity">
    <reaction evidence="12">
        <text>DNA(n) + a 2'-deoxyribonucleoside 5'-triphosphate = DNA(n+1) + diphosphate</text>
        <dbReference type="Rhea" id="RHEA:22508"/>
        <dbReference type="Rhea" id="RHEA-COMP:17339"/>
        <dbReference type="Rhea" id="RHEA-COMP:17340"/>
        <dbReference type="ChEBI" id="CHEBI:33019"/>
        <dbReference type="ChEBI" id="CHEBI:61560"/>
        <dbReference type="ChEBI" id="CHEBI:173112"/>
        <dbReference type="EC" id="2.7.7.7"/>
    </reaction>
</comment>
<comment type="subcellular location">
    <subcellularLocation>
        <location evidence="1">Nucleus</location>
    </subcellularLocation>
</comment>
<evidence type="ECO:0000256" key="5">
    <source>
        <dbReference type="ARBA" id="ARBA00022705"/>
    </source>
</evidence>
<feature type="compositionally biased region" description="Basic and acidic residues" evidence="13">
    <location>
        <begin position="97"/>
        <end position="107"/>
    </location>
</feature>
<dbReference type="InterPro" id="IPR036397">
    <property type="entry name" value="RNaseH_sf"/>
</dbReference>
<feature type="compositionally biased region" description="Basic and acidic residues" evidence="13">
    <location>
        <begin position="234"/>
        <end position="244"/>
    </location>
</feature>
<feature type="domain" description="DNA polymerase alpha catalytic subunit N-terminal" evidence="17">
    <location>
        <begin position="7"/>
        <end position="71"/>
    </location>
</feature>
<dbReference type="InterPro" id="IPR045846">
    <property type="entry name" value="POLBc_alpha"/>
</dbReference>
<evidence type="ECO:0000256" key="11">
    <source>
        <dbReference type="ARBA" id="ARBA00023242"/>
    </source>
</evidence>
<dbReference type="PANTHER" id="PTHR45861">
    <property type="entry name" value="DNA POLYMERASE ALPHA CATALYTIC SUBUNIT"/>
    <property type="match status" value="1"/>
</dbReference>
<dbReference type="Gene3D" id="6.10.10.100">
    <property type="match status" value="1"/>
</dbReference>
<dbReference type="Gene3D" id="2.40.50.730">
    <property type="match status" value="1"/>
</dbReference>
<dbReference type="SMART" id="SM00486">
    <property type="entry name" value="POLBc"/>
    <property type="match status" value="1"/>
</dbReference>
<keyword evidence="19" id="KW-1185">Reference proteome</keyword>
<evidence type="ECO:0000256" key="9">
    <source>
        <dbReference type="ARBA" id="ARBA00022932"/>
    </source>
</evidence>
<feature type="region of interest" description="Disordered" evidence="13">
    <location>
        <begin position="162"/>
        <end position="204"/>
    </location>
</feature>
<dbReference type="InterPro" id="IPR012337">
    <property type="entry name" value="RNaseH-like_sf"/>
</dbReference>
<dbReference type="CDD" id="cd05532">
    <property type="entry name" value="POLBc_alpha"/>
    <property type="match status" value="1"/>
</dbReference>
<keyword evidence="5 12" id="KW-0235">DNA replication</keyword>
<reference evidence="18 19" key="1">
    <citation type="submission" date="2024-09" db="EMBL/GenBank/DDBJ databases">
        <title>Rethinking Asexuality: The Enigmatic Case of Functional Sexual Genes in Lepraria (Stereocaulaceae).</title>
        <authorList>
            <person name="Doellman M."/>
            <person name="Sun Y."/>
            <person name="Barcenas-Pena A."/>
            <person name="Lumbsch H.T."/>
            <person name="Grewe F."/>
        </authorList>
    </citation>
    <scope>NUCLEOTIDE SEQUENCE [LARGE SCALE GENOMIC DNA]</scope>
    <source>
        <strain evidence="18 19">Grewe 0041</strain>
    </source>
</reference>
<dbReference type="EC" id="2.7.7.7" evidence="12"/>
<evidence type="ECO:0000256" key="12">
    <source>
        <dbReference type="RuleBase" id="RU000442"/>
    </source>
</evidence>
<dbReference type="PRINTS" id="PR00106">
    <property type="entry name" value="DNAPOLB"/>
</dbReference>
<dbReference type="Pfam" id="PF03104">
    <property type="entry name" value="DNA_pol_B_exo1"/>
    <property type="match status" value="1"/>
</dbReference>
<feature type="domain" description="Zinc finger DNA-directed DNA polymerase family B alpha" evidence="16">
    <location>
        <begin position="1260"/>
        <end position="1430"/>
    </location>
</feature>
<dbReference type="Gene3D" id="1.10.287.690">
    <property type="entry name" value="Helix hairpin bin"/>
    <property type="match status" value="1"/>
</dbReference>
<feature type="domain" description="DNA-directed DNA polymerase family B exonuclease" evidence="15">
    <location>
        <begin position="468"/>
        <end position="713"/>
    </location>
</feature>
<dbReference type="Pfam" id="PF08996">
    <property type="entry name" value="zf-DNA_Pol"/>
    <property type="match status" value="1"/>
</dbReference>
<evidence type="ECO:0000256" key="10">
    <source>
        <dbReference type="ARBA" id="ARBA00023125"/>
    </source>
</evidence>
<evidence type="ECO:0000256" key="13">
    <source>
        <dbReference type="SAM" id="MobiDB-lite"/>
    </source>
</evidence>
<dbReference type="Pfam" id="PF12254">
    <property type="entry name" value="DNA_pol_alpha_N"/>
    <property type="match status" value="1"/>
</dbReference>
<evidence type="ECO:0000259" key="14">
    <source>
        <dbReference type="Pfam" id="PF00136"/>
    </source>
</evidence>
<evidence type="ECO:0000256" key="1">
    <source>
        <dbReference type="ARBA" id="ARBA00004123"/>
    </source>
</evidence>
<feature type="domain" description="DNA-directed DNA polymerase family B multifunctional" evidence="14">
    <location>
        <begin position="780"/>
        <end position="1221"/>
    </location>
</feature>
<dbReference type="SUPFAM" id="SSF56672">
    <property type="entry name" value="DNA/RNA polymerases"/>
    <property type="match status" value="1"/>
</dbReference>
<evidence type="ECO:0000256" key="2">
    <source>
        <dbReference type="ARBA" id="ARBA00005755"/>
    </source>
</evidence>
<dbReference type="PROSITE" id="PS00116">
    <property type="entry name" value="DNA_POLYMERASE_B"/>
    <property type="match status" value="1"/>
</dbReference>
<dbReference type="InterPro" id="IPR042087">
    <property type="entry name" value="DNA_pol_B_thumb"/>
</dbReference>
<protein>
    <recommendedName>
        <fullName evidence="12">DNA polymerase</fullName>
        <ecNumber evidence="12">2.7.7.7</ecNumber>
    </recommendedName>
</protein>
<dbReference type="CDD" id="cd05776">
    <property type="entry name" value="DNA_polB_alpha_exo"/>
    <property type="match status" value="1"/>
</dbReference>
<dbReference type="NCBIfam" id="TIGR00592">
    <property type="entry name" value="pol2"/>
    <property type="match status" value="1"/>
</dbReference>
<dbReference type="InterPro" id="IPR015088">
    <property type="entry name" value="Znf_DNA-dir_DNA_pol_B_alpha"/>
</dbReference>
<dbReference type="SUPFAM" id="SSF53098">
    <property type="entry name" value="Ribonuclease H-like"/>
    <property type="match status" value="1"/>
</dbReference>
<keyword evidence="9 12" id="KW-0239">DNA-directed DNA polymerase</keyword>
<evidence type="ECO:0000256" key="7">
    <source>
        <dbReference type="ARBA" id="ARBA00022771"/>
    </source>
</evidence>
<evidence type="ECO:0000256" key="3">
    <source>
        <dbReference type="ARBA" id="ARBA00022679"/>
    </source>
</evidence>
<comment type="caution">
    <text evidence="18">The sequence shown here is derived from an EMBL/GenBank/DDBJ whole genome shotgun (WGS) entry which is preliminary data.</text>
</comment>
<dbReference type="Gene3D" id="1.10.132.60">
    <property type="entry name" value="DNA polymerase family B, C-terminal domain"/>
    <property type="match status" value="1"/>
</dbReference>
<evidence type="ECO:0000313" key="19">
    <source>
        <dbReference type="Proteomes" id="UP001590951"/>
    </source>
</evidence>
<dbReference type="Gene3D" id="3.90.1600.10">
    <property type="entry name" value="Palm domain of DNA polymerase"/>
    <property type="match status" value="1"/>
</dbReference>
<keyword evidence="10 12" id="KW-0238">DNA-binding</keyword>
<feature type="region of interest" description="Disordered" evidence="13">
    <location>
        <begin position="74"/>
        <end position="127"/>
    </location>
</feature>
<proteinExistence type="inferred from homology"/>
<evidence type="ECO:0000313" key="18">
    <source>
        <dbReference type="EMBL" id="KAL2048796.1"/>
    </source>
</evidence>
<dbReference type="Pfam" id="PF00136">
    <property type="entry name" value="DNA_pol_B"/>
    <property type="match status" value="1"/>
</dbReference>
<name>A0ABR4AVN4_9LECA</name>
<keyword evidence="4 12" id="KW-0548">Nucleotidyltransferase</keyword>
<sequence length="1465" mass="164911">MSRRSQLAELRALRESGKTRLSTYKIEEEENLYEEVDEEGYKKVVRARLDQDDFVIDDNGEGYADDGREEWMGERRYDSGSGSEEELPLKGKAVKRKREEDKEKTERMNNSINKYFSNGPVAAAPKPKPVATVEDAAFMADLLGEVDVNVVPRLPLKTVKTGSRHKTRVLSPPISRENKASLPKPKDARNATHLLNTPPLEPAYDDNDDYLGGMDEDVFPPSDPVPSSPTTNAVDRKSQHSIKVEEEDDDIMEVAQAIGDHKIKSASVNMSGSRPAPKIAKAPAYPSPASSSPTHPPADVVDASAWNYVTSKLNVLSSEESETTSFGKLQIEDATETDGSLRFFWTDYTEINGSLGLFGKVKNKNSGAYVSALVKVENILRKLYFLPRPYRQKHGRDTSTEVEMGDVYHEVDEIMTKLRVGMHKIKPCSRKYAFELPDIPKEADYLKLMYPYDKPALSVGIKGDTFSHVFGTTTALFEQFVLWKNIMGPCWLKIDDAEFAPLNNASWCKFEIQVTSPKAITSLTESDNLDAPPLTFMSIALRTTLNVKENKQEILVASARVYENISLTDTSCPEDLPCKTYTIMRPADGSFPVGFDALAKKQRGTIMLEKTENMLLAKFLALLERADPDVLMGHQLQDVDYPILLSRFRERKTPGWHRVGRLRRHDWPKNMGKGGGSFIAERQLVAGRLICDVANDMGKSLMNKCQSWSLTEMCDVYLGEGNVRREIDNDVALKTWATSRDGLLNYVNHCEADTYFVAAIALRVQILPLSKVLTNLAGNSWARTLSGTRAERNEYILLHEFNKNKYICPDKIYGKGKVHVEEETLEGEDGVDAKKKDKFKGGLVFEPEKGLYDKIIIVMDFNSLYPSIIQEYNICFTTVNRSDKSEDDDKVPDVPVDQNQGILPKLIATLVSRRRQVKSLMKDKKATPDQLATWDIKQLALKLTANSMYGCLGYVQSRFYARPLAMLTTFKGREILRSTKDLAESNQLRVIYGDTDSVMINTNADNIEEALKIGHEFKRSVNEKYKLLEIDIDNTFRRLLLHAKKKYAAINMTEVDGKYVDKLEVKGLDMRRREYCALSKEASSRLLNLILSGEEPEVVVGKVHEYLRDLSERMREEKVPAQKYIIFTKLGKNPKDYPNPDSMPQVQVALRALAQGKSVRVNDVISYIMTAAGSSTGPHESTAKRAYAPAEVTSASSTLKPDAEWYLYKQIFPPIERLCAPMPGTDAVHLAECLGLDTRKYSIASSSSSNQTTEISPLESQIPDSTRFKDCTRLTLKCRYCKSSFPFEGLATSIANITPAGIICANNECKRPFTTLTIVAQLEHAIRLATSRYYDGYLVCDDSSCGNRTRQMSVYGHRCLGPRGRAEGCLGRMRYEVGEKEMYNQLLYFRGLWDVDGKMGKVEDKGQGEEREKVEAVKEWNRERVWDLQECGGGVFEEVWGGFGCRWMGCLGLRCSGRAMRTWLK</sequence>
<evidence type="ECO:0000259" key="16">
    <source>
        <dbReference type="Pfam" id="PF08996"/>
    </source>
</evidence>
<keyword evidence="3 12" id="KW-0808">Transferase</keyword>
<dbReference type="EMBL" id="JBHFEH010000079">
    <property type="protein sequence ID" value="KAL2048796.1"/>
    <property type="molecule type" value="Genomic_DNA"/>
</dbReference>
<dbReference type="InterPro" id="IPR023211">
    <property type="entry name" value="DNA_pol_palm_dom_sf"/>
</dbReference>
<keyword evidence="7" id="KW-0863">Zinc-finger</keyword>
<dbReference type="InterPro" id="IPR043502">
    <property type="entry name" value="DNA/RNA_pol_sf"/>
</dbReference>
<dbReference type="InterPro" id="IPR006134">
    <property type="entry name" value="DNA-dir_DNA_pol_B_multi_dom"/>
</dbReference>
<comment type="similarity">
    <text evidence="2 12">Belongs to the DNA polymerase type-B family.</text>
</comment>
<feature type="compositionally biased region" description="Basic and acidic residues" evidence="13">
    <location>
        <begin position="176"/>
        <end position="190"/>
    </location>
</feature>
<evidence type="ECO:0000256" key="4">
    <source>
        <dbReference type="ARBA" id="ARBA00022695"/>
    </source>
</evidence>
<dbReference type="InterPro" id="IPR038256">
    <property type="entry name" value="Pol_alpha_znc_sf"/>
</dbReference>
<dbReference type="InterPro" id="IPR006133">
    <property type="entry name" value="DNA-dir_DNA_pol_B_exonuc"/>
</dbReference>
<feature type="compositionally biased region" description="Low complexity" evidence="13">
    <location>
        <begin position="273"/>
        <end position="293"/>
    </location>
</feature>
<dbReference type="InterPro" id="IPR017964">
    <property type="entry name" value="DNA-dir_DNA_pol_B_CS"/>
</dbReference>
<dbReference type="InterPro" id="IPR024647">
    <property type="entry name" value="DNA_pol_a_cat_su_N"/>
</dbReference>
<evidence type="ECO:0000259" key="17">
    <source>
        <dbReference type="Pfam" id="PF12254"/>
    </source>
</evidence>
<dbReference type="Gene3D" id="3.30.420.10">
    <property type="entry name" value="Ribonuclease H-like superfamily/Ribonuclease H"/>
    <property type="match status" value="1"/>
</dbReference>
<evidence type="ECO:0000256" key="8">
    <source>
        <dbReference type="ARBA" id="ARBA00022833"/>
    </source>
</evidence>
<dbReference type="Proteomes" id="UP001590951">
    <property type="component" value="Unassembled WGS sequence"/>
</dbReference>
<keyword evidence="8" id="KW-0862">Zinc</keyword>
<dbReference type="PANTHER" id="PTHR45861:SF1">
    <property type="entry name" value="DNA POLYMERASE ALPHA CATALYTIC SUBUNIT"/>
    <property type="match status" value="1"/>
</dbReference>
<dbReference type="Gene3D" id="3.30.70.2820">
    <property type="match status" value="1"/>
</dbReference>
<dbReference type="InterPro" id="IPR006172">
    <property type="entry name" value="DNA-dir_DNA_pol_B"/>
</dbReference>
<keyword evidence="6" id="KW-0479">Metal-binding</keyword>
<dbReference type="Gene3D" id="1.10.3200.20">
    <property type="entry name" value="DNA Polymerase alpha, zinc finger"/>
    <property type="match status" value="1"/>
</dbReference>
<accession>A0ABR4AVN4</accession>
<feature type="region of interest" description="Disordered" evidence="13">
    <location>
        <begin position="220"/>
        <end position="245"/>
    </location>
</feature>
<evidence type="ECO:0000259" key="15">
    <source>
        <dbReference type="Pfam" id="PF03104"/>
    </source>
</evidence>
<feature type="region of interest" description="Disordered" evidence="13">
    <location>
        <begin position="267"/>
        <end position="296"/>
    </location>
</feature>
<organism evidence="18 19">
    <name type="scientific">Lepraria finkii</name>
    <dbReference type="NCBI Taxonomy" id="1340010"/>
    <lineage>
        <taxon>Eukaryota</taxon>
        <taxon>Fungi</taxon>
        <taxon>Dikarya</taxon>
        <taxon>Ascomycota</taxon>
        <taxon>Pezizomycotina</taxon>
        <taxon>Lecanoromycetes</taxon>
        <taxon>OSLEUM clade</taxon>
        <taxon>Lecanoromycetidae</taxon>
        <taxon>Lecanorales</taxon>
        <taxon>Lecanorineae</taxon>
        <taxon>Stereocaulaceae</taxon>
        <taxon>Lepraria</taxon>
    </lineage>
</organism>
<keyword evidence="11" id="KW-0539">Nucleus</keyword>
<evidence type="ECO:0000256" key="6">
    <source>
        <dbReference type="ARBA" id="ARBA00022723"/>
    </source>
</evidence>
<gene>
    <name evidence="18" type="ORF">ABVK25_010921</name>
</gene>